<dbReference type="InterPro" id="IPR013320">
    <property type="entry name" value="ConA-like_dom_sf"/>
</dbReference>
<evidence type="ECO:0000313" key="2">
    <source>
        <dbReference type="Proteomes" id="UP000663852"/>
    </source>
</evidence>
<evidence type="ECO:0008006" key="3">
    <source>
        <dbReference type="Google" id="ProtNLM"/>
    </source>
</evidence>
<sequence length="795" mass="82513">MLCTNGVCQSPSCTDGLQNNGETDIDCGGSGSCPRCGTSKKCSANTDCTSANCDGAKCLASANNDNVMNGDETDVDCGGTSGNTCAVNKKCKITTDCNNMLCTNGVCQSPSCTDGLQNNGETDIDCGGSGSCPRCGTSQKCSANTDCTSANCDGTKCLAAANNDNVRNGDETDVDCGGTSANKCAVNKICKITTDCNNMLCGNGVCQSPSCTDGLQNNGETDIDCGGSGSCPRCGTSKKCSASTDCTSANCDGTKCLASANNDNVMNGDETDVDCGGTSGNTCAVNKKCKITADCNNILCISGFCQSALCTDGLQNNGETDVDCGGSGLCPRCAIAKKCSANTDCGSAKCDGTKCLAPANNDNVMNGDETDVDCGGTSGNICAVGSKCKVDTDCSNGYVFFDGADSVWPLEQNVTSNIRRLDGTLVNSPTYVTPGINNGYALQFVTSSSQGVQIPNYQNFAYTSFTVEMWIKPTTLSAGSTWGLFSQIESVTPHKLLHLCIRDQKLYMGFYFDDLSGTTTLSTNTWYHAAFVYNYLTQQKTIYLNGVQDAIGSSSNYQGTSGIITIGYYDNKNYYDGFMDQVSLTMNAKTASEILDDATLTTWHSFDCGLQDDSGPNKISGTANNVVSGNGRIPGYVLLGVANKAFSMSLWINPTSTSGGTLAHLSSKSDGQNWCFDVLGLSSSGNIVGAVRSGGSVQEVVGPTVSANIWTHVAITASTGNGVRLYVNGVSSGTKSIASIDTSAVAVFMTLGSPLQGTSCPKNSIVASVYQGLLDEYRVYSRELTAAEVTKLAAP</sequence>
<dbReference type="SUPFAM" id="SSF49899">
    <property type="entry name" value="Concanavalin A-like lectins/glucanases"/>
    <property type="match status" value="2"/>
</dbReference>
<dbReference type="AlphaFoldDB" id="A0A814YBW5"/>
<dbReference type="Pfam" id="PF13385">
    <property type="entry name" value="Laminin_G_3"/>
    <property type="match status" value="2"/>
</dbReference>
<reference evidence="1" key="1">
    <citation type="submission" date="2021-02" db="EMBL/GenBank/DDBJ databases">
        <authorList>
            <person name="Nowell W R."/>
        </authorList>
    </citation>
    <scope>NUCLEOTIDE SEQUENCE</scope>
</reference>
<gene>
    <name evidence="1" type="ORF">EDS130_LOCUS26708</name>
</gene>
<name>A0A814YBW5_ADIRI</name>
<protein>
    <recommendedName>
        <fullName evidence="3">LamG-like jellyroll fold domain-containing protein</fullName>
    </recommendedName>
</protein>
<accession>A0A814YBW5</accession>
<comment type="caution">
    <text evidence="1">The sequence shown here is derived from an EMBL/GenBank/DDBJ whole genome shotgun (WGS) entry which is preliminary data.</text>
</comment>
<proteinExistence type="predicted"/>
<dbReference type="OrthoDB" id="10051774at2759"/>
<dbReference type="Gene3D" id="2.60.120.200">
    <property type="match status" value="2"/>
</dbReference>
<evidence type="ECO:0000313" key="1">
    <source>
        <dbReference type="EMBL" id="CAF1226781.1"/>
    </source>
</evidence>
<dbReference type="EMBL" id="CAJNOJ010000164">
    <property type="protein sequence ID" value="CAF1226781.1"/>
    <property type="molecule type" value="Genomic_DNA"/>
</dbReference>
<dbReference type="Proteomes" id="UP000663852">
    <property type="component" value="Unassembled WGS sequence"/>
</dbReference>
<organism evidence="1 2">
    <name type="scientific">Adineta ricciae</name>
    <name type="common">Rotifer</name>
    <dbReference type="NCBI Taxonomy" id="249248"/>
    <lineage>
        <taxon>Eukaryota</taxon>
        <taxon>Metazoa</taxon>
        <taxon>Spiralia</taxon>
        <taxon>Gnathifera</taxon>
        <taxon>Rotifera</taxon>
        <taxon>Eurotatoria</taxon>
        <taxon>Bdelloidea</taxon>
        <taxon>Adinetida</taxon>
        <taxon>Adinetidae</taxon>
        <taxon>Adineta</taxon>
    </lineage>
</organism>